<evidence type="ECO:0000313" key="2">
    <source>
        <dbReference type="Proteomes" id="UP000256512"/>
    </source>
</evidence>
<dbReference type="RefSeq" id="WP_115951727.1">
    <property type="nucleotide sequence ID" value="NZ_QNVS01000100.1"/>
</dbReference>
<dbReference type="EMBL" id="QNVS01000100">
    <property type="protein sequence ID" value="REC50450.1"/>
    <property type="molecule type" value="Genomic_DNA"/>
</dbReference>
<dbReference type="AlphaFoldDB" id="A0A3D9B9N3"/>
<proteinExistence type="predicted"/>
<protein>
    <submittedName>
        <fullName evidence="1">GLPGLI family protein</fullName>
    </submittedName>
</protein>
<comment type="caution">
    <text evidence="1">The sequence shown here is derived from an EMBL/GenBank/DDBJ whole genome shotgun (WGS) entry which is preliminary data.</text>
</comment>
<dbReference type="NCBIfam" id="TIGR01200">
    <property type="entry name" value="GLPGLI"/>
    <property type="match status" value="1"/>
</dbReference>
<reference evidence="1 2" key="1">
    <citation type="journal article" date="2006" name="Int. J. Syst. Evol. Microbiol.">
        <title>Chryseobacterium piscium sp. nov., isolated from fish of the South Atlantic Ocean off South Africa.</title>
        <authorList>
            <person name="de Beer H."/>
            <person name="Hugo C.J."/>
            <person name="Jooste P.J."/>
            <person name="Vancanneyt M."/>
            <person name="Coenye T."/>
            <person name="Vandamme P."/>
        </authorList>
    </citation>
    <scope>NUCLEOTIDE SEQUENCE [LARGE SCALE GENOMIC DNA]</scope>
    <source>
        <strain evidence="1 2">CCUG 51923</strain>
    </source>
</reference>
<sequence>MIIKKTSYILFLFSFLFLQSQNISIFYQLDYKPSKNIDTIRNDLYLLNIYPKENKSTFTNYAFYKTDSLMLILKEKSNISGSVKLDISSLSQSKYPLCVSTENNKFSIFKTFDGDSYKLENNNSIKWNVTNEKKKIEEWNCQQAYCEYGGRKWIAWFAIDIPSPFGPYVFNNLPGLIVDISDAENEYHFSLKGISENNSPYYFPEIYQNSIVTTKQKYLKAYKNYVSDPGKKLREGYLVDGSGQVIKVNGGFSKKFIETRTNAFKKDIEENNNDIEKF</sequence>
<dbReference type="InterPro" id="IPR005901">
    <property type="entry name" value="GLPGLI"/>
</dbReference>
<evidence type="ECO:0000313" key="1">
    <source>
        <dbReference type="EMBL" id="REC50450.1"/>
    </source>
</evidence>
<gene>
    <name evidence="1" type="ORF">DRF62_19180</name>
</gene>
<keyword evidence="2" id="KW-1185">Reference proteome</keyword>
<organism evidence="1 2">
    <name type="scientific">Chryseobacterium piscium</name>
    <dbReference type="NCBI Taxonomy" id="333702"/>
    <lineage>
        <taxon>Bacteria</taxon>
        <taxon>Pseudomonadati</taxon>
        <taxon>Bacteroidota</taxon>
        <taxon>Flavobacteriia</taxon>
        <taxon>Flavobacteriales</taxon>
        <taxon>Weeksellaceae</taxon>
        <taxon>Chryseobacterium group</taxon>
        <taxon>Chryseobacterium</taxon>
    </lineage>
</organism>
<accession>A0A3D9B9N3</accession>
<name>A0A3D9B9N3_9FLAO</name>
<dbReference type="Proteomes" id="UP000256512">
    <property type="component" value="Unassembled WGS sequence"/>
</dbReference>